<keyword evidence="1" id="KW-0472">Membrane</keyword>
<dbReference type="EMBL" id="AFBI03000134">
    <property type="protein sequence ID" value="EJW01608.1"/>
    <property type="molecule type" value="Genomic_DNA"/>
</dbReference>
<dbReference type="HOGENOM" id="CLU_1992602_0_0_1"/>
<feature type="transmembrane region" description="Helical" evidence="1">
    <location>
        <begin position="88"/>
        <end position="107"/>
    </location>
</feature>
<sequence>MQLLYHDLIYCLNFLLCKPYWLSEISETTITIKFLVDLFHFQFNETYNVGIIFKYYTFLNQLHFFYKPGTIIFVDFSMKNKMTQLYKIINSVIRFLFLMNALLYNLVQYKKYTNININFVVFNFM</sequence>
<accession>J8ZPK4</accession>
<comment type="caution">
    <text evidence="2">The sequence shown here is derived from an EMBL/GenBank/DDBJ whole genome shotgun (WGS) entry which is preliminary data.</text>
</comment>
<reference evidence="3" key="2">
    <citation type="submission" date="2015-07" db="EMBL/GenBank/DDBJ databases">
        <title>Contrasting host-pathogen interactions and genome evolution in two generalist and specialist microsporidian pathogens of mosquitoes.</title>
        <authorList>
            <consortium name="The Broad Institute Genomics Platform"/>
            <consortium name="The Broad Institute Genome Sequencing Center for Infectious Disease"/>
            <person name="Cuomo C.A."/>
            <person name="Sanscrainte N.D."/>
            <person name="Goldberg J.M."/>
            <person name="Heiman D."/>
            <person name="Young S."/>
            <person name="Zeng Q."/>
            <person name="Becnel J.J."/>
            <person name="Birren B.W."/>
        </authorList>
    </citation>
    <scope>NUCLEOTIDE SEQUENCE [LARGE SCALE GENOMIC DNA]</scope>
    <source>
        <strain evidence="3">USNM 41457</strain>
    </source>
</reference>
<keyword evidence="1" id="KW-1133">Transmembrane helix</keyword>
<gene>
    <name evidence="2" type="ORF">EDEG_03851</name>
</gene>
<evidence type="ECO:0000313" key="2">
    <source>
        <dbReference type="EMBL" id="EJW01608.1"/>
    </source>
</evidence>
<keyword evidence="3" id="KW-1185">Reference proteome</keyword>
<reference evidence="2 3" key="1">
    <citation type="submission" date="2011-08" db="EMBL/GenBank/DDBJ databases">
        <authorList>
            <person name="Liu Z.J."/>
            <person name="Shi F.L."/>
            <person name="Lu J.Q."/>
            <person name="Li M."/>
            <person name="Wang Z.L."/>
        </authorList>
    </citation>
    <scope>NUCLEOTIDE SEQUENCE [LARGE SCALE GENOMIC DNA]</scope>
    <source>
        <strain evidence="2 3">USNM 41457</strain>
    </source>
</reference>
<dbReference type="Proteomes" id="UP000003163">
    <property type="component" value="Unassembled WGS sequence"/>
</dbReference>
<evidence type="ECO:0000256" key="1">
    <source>
        <dbReference type="SAM" id="Phobius"/>
    </source>
</evidence>
<organism evidence="2 3">
    <name type="scientific">Edhazardia aedis (strain USNM 41457)</name>
    <name type="common">Microsporidian parasite</name>
    <dbReference type="NCBI Taxonomy" id="1003232"/>
    <lineage>
        <taxon>Eukaryota</taxon>
        <taxon>Fungi</taxon>
        <taxon>Fungi incertae sedis</taxon>
        <taxon>Microsporidia</taxon>
        <taxon>Edhazardia</taxon>
    </lineage>
</organism>
<dbReference type="VEuPathDB" id="MicrosporidiaDB:EDEG_03851"/>
<keyword evidence="1" id="KW-0812">Transmembrane</keyword>
<evidence type="ECO:0000313" key="3">
    <source>
        <dbReference type="Proteomes" id="UP000003163"/>
    </source>
</evidence>
<name>J8ZPK4_EDHAE</name>
<dbReference type="AlphaFoldDB" id="J8ZPK4"/>
<dbReference type="InParanoid" id="J8ZPK4"/>
<proteinExistence type="predicted"/>
<protein>
    <submittedName>
        <fullName evidence="2">Uncharacterized protein</fullName>
    </submittedName>
</protein>